<dbReference type="EMBL" id="HBGA01022537">
    <property type="protein sequence ID" value="CAD8997596.1"/>
    <property type="molecule type" value="Transcribed_RNA"/>
</dbReference>
<gene>
    <name evidence="2" type="ORF">EGYM00392_LOCUS8662</name>
</gene>
<accession>A0A7S1I115</accession>
<feature type="region of interest" description="Disordered" evidence="1">
    <location>
        <begin position="139"/>
        <end position="192"/>
    </location>
</feature>
<sequence length="192" mass="22176">MTVGTPKPRALSPVVRQSPTLPPPVAQSPKMLMMRDTPQGKRKKALPASVKKLEGPRDQKNLLQWKHRGLQLLNYHEQFVSLHSTATTAEWKASSTALSRMNRHEWIQWANKAHGEILYQFKKQAERWIQESKYRLRHKNRQANKRFCNTPRRTPSKKPRDAYHQPQDHLQYNARDGPLEKGGTIDAAGTCQ</sequence>
<organism evidence="2">
    <name type="scientific">Eutreptiella gymnastica</name>
    <dbReference type="NCBI Taxonomy" id="73025"/>
    <lineage>
        <taxon>Eukaryota</taxon>
        <taxon>Discoba</taxon>
        <taxon>Euglenozoa</taxon>
        <taxon>Euglenida</taxon>
        <taxon>Spirocuta</taxon>
        <taxon>Euglenophyceae</taxon>
        <taxon>Eutreptiales</taxon>
        <taxon>Eutreptiaceae</taxon>
        <taxon>Eutreptiella</taxon>
    </lineage>
</organism>
<protein>
    <submittedName>
        <fullName evidence="2">Uncharacterized protein</fullName>
    </submittedName>
</protein>
<feature type="compositionally biased region" description="Basic and acidic residues" evidence="1">
    <location>
        <begin position="158"/>
        <end position="167"/>
    </location>
</feature>
<proteinExistence type="predicted"/>
<evidence type="ECO:0000256" key="1">
    <source>
        <dbReference type="SAM" id="MobiDB-lite"/>
    </source>
</evidence>
<name>A0A7S1I115_9EUGL</name>
<reference evidence="2" key="1">
    <citation type="submission" date="2021-01" db="EMBL/GenBank/DDBJ databases">
        <authorList>
            <person name="Corre E."/>
            <person name="Pelletier E."/>
            <person name="Niang G."/>
            <person name="Scheremetjew M."/>
            <person name="Finn R."/>
            <person name="Kale V."/>
            <person name="Holt S."/>
            <person name="Cochrane G."/>
            <person name="Meng A."/>
            <person name="Brown T."/>
            <person name="Cohen L."/>
        </authorList>
    </citation>
    <scope>NUCLEOTIDE SEQUENCE</scope>
    <source>
        <strain evidence="2">NIES-381</strain>
    </source>
</reference>
<feature type="region of interest" description="Disordered" evidence="1">
    <location>
        <begin position="1"/>
        <end position="49"/>
    </location>
</feature>
<evidence type="ECO:0000313" key="2">
    <source>
        <dbReference type="EMBL" id="CAD8997596.1"/>
    </source>
</evidence>
<dbReference type="AlphaFoldDB" id="A0A7S1I115"/>